<protein>
    <submittedName>
        <fullName evidence="2">Mitochondrial import inner membrane translocase subunit Tim29-like</fullName>
    </submittedName>
</protein>
<dbReference type="GO" id="GO:0045039">
    <property type="term" value="P:protein insertion into mitochondrial inner membrane"/>
    <property type="evidence" value="ECO:0007669"/>
    <property type="project" value="TreeGrafter"/>
</dbReference>
<accession>A0A8B7Y269</accession>
<dbReference type="GO" id="GO:0042721">
    <property type="term" value="C:TIM22 mitochondrial import inner membrane insertion complex"/>
    <property type="evidence" value="ECO:0007669"/>
    <property type="project" value="InterPro"/>
</dbReference>
<reference evidence="2" key="1">
    <citation type="submission" date="2025-08" db="UniProtKB">
        <authorList>
            <consortium name="RefSeq"/>
        </authorList>
    </citation>
    <scope>IDENTIFICATION</scope>
</reference>
<dbReference type="OrthoDB" id="5970620at2759"/>
<gene>
    <name evidence="2" type="primary">LOC110977439</name>
</gene>
<dbReference type="PANTHER" id="PTHR21435">
    <property type="entry name" value="MITOCHONDRIAL IMPORT INNER MEMBRANE TRANSLOCASE SUBUNIT TIM29"/>
    <property type="match status" value="1"/>
</dbReference>
<dbReference type="GeneID" id="110977439"/>
<keyword evidence="1" id="KW-1185">Reference proteome</keyword>
<dbReference type="RefSeq" id="XP_022087274.1">
    <property type="nucleotide sequence ID" value="XM_022231582.1"/>
</dbReference>
<dbReference type="InterPro" id="IPR019322">
    <property type="entry name" value="TIMM29"/>
</dbReference>
<dbReference type="CTD" id="90580"/>
<evidence type="ECO:0000313" key="1">
    <source>
        <dbReference type="Proteomes" id="UP000694845"/>
    </source>
</evidence>
<proteinExistence type="predicted"/>
<organism evidence="1 2">
    <name type="scientific">Acanthaster planci</name>
    <name type="common">Crown-of-thorns starfish</name>
    <dbReference type="NCBI Taxonomy" id="133434"/>
    <lineage>
        <taxon>Eukaryota</taxon>
        <taxon>Metazoa</taxon>
        <taxon>Echinodermata</taxon>
        <taxon>Eleutherozoa</taxon>
        <taxon>Asterozoa</taxon>
        <taxon>Asteroidea</taxon>
        <taxon>Valvatacea</taxon>
        <taxon>Valvatida</taxon>
        <taxon>Acanthasteridae</taxon>
        <taxon>Acanthaster</taxon>
    </lineage>
</organism>
<name>A0A8B7Y269_ACAPL</name>
<dbReference type="AlphaFoldDB" id="A0A8B7Y269"/>
<dbReference type="Pfam" id="PF10171">
    <property type="entry name" value="Tim29"/>
    <property type="match status" value="1"/>
</dbReference>
<sequence length="201" mass="23363">MAASIALQKFRGRMLMNGMFRSKVTLPQRLKEGWFGKAGTYIANILRDYKGATLDIFTDARERPIKATIYIAILGSAAIAAWNNPDEQSYDRSLLDARNDVLLLSDPIRNRASDRHLQGLMELRNQGRIRRLNLVVCCVMWRDDYSKALGRYDSQCEYLRPSWRDFNQRVLDVGLMNRWYYLEKAMVDYDVNDEEFATTDS</sequence>
<evidence type="ECO:0000313" key="2">
    <source>
        <dbReference type="RefSeq" id="XP_022087274.1"/>
    </source>
</evidence>
<dbReference type="OMA" id="WRLKWKM"/>
<dbReference type="PANTHER" id="PTHR21435:SF1">
    <property type="entry name" value="MITOCHONDRIAL IMPORT INNER MEMBRANE TRANSLOCASE SUBUNIT TIM29"/>
    <property type="match status" value="1"/>
</dbReference>
<dbReference type="KEGG" id="aplc:110977439"/>
<dbReference type="Proteomes" id="UP000694845">
    <property type="component" value="Unplaced"/>
</dbReference>